<evidence type="ECO:0000259" key="1">
    <source>
        <dbReference type="Pfam" id="PF01408"/>
    </source>
</evidence>
<dbReference type="Gene3D" id="3.30.360.10">
    <property type="entry name" value="Dihydrodipicolinate Reductase, domain 2"/>
    <property type="match status" value="1"/>
</dbReference>
<dbReference type="Pfam" id="PF01408">
    <property type="entry name" value="GFO_IDH_MocA"/>
    <property type="match status" value="1"/>
</dbReference>
<keyword evidence="4" id="KW-1185">Reference proteome</keyword>
<dbReference type="InterPro" id="IPR051317">
    <property type="entry name" value="Gfo/Idh/MocA_oxidoreduct"/>
</dbReference>
<proteinExistence type="predicted"/>
<evidence type="ECO:0000313" key="4">
    <source>
        <dbReference type="Proteomes" id="UP000515860"/>
    </source>
</evidence>
<dbReference type="Gene3D" id="3.40.50.720">
    <property type="entry name" value="NAD(P)-binding Rossmann-like Domain"/>
    <property type="match status" value="1"/>
</dbReference>
<dbReference type="GO" id="GO:0000166">
    <property type="term" value="F:nucleotide binding"/>
    <property type="evidence" value="ECO:0007669"/>
    <property type="project" value="InterPro"/>
</dbReference>
<protein>
    <submittedName>
        <fullName evidence="3">Gfo/Idh/MocA family oxidoreductase</fullName>
    </submittedName>
</protein>
<gene>
    <name evidence="3" type="ORF">H9Q79_05815</name>
</gene>
<dbReference type="InterPro" id="IPR055170">
    <property type="entry name" value="GFO_IDH_MocA-like_dom"/>
</dbReference>
<dbReference type="AlphaFoldDB" id="A0A7G9GG71"/>
<reference evidence="3 4" key="1">
    <citation type="submission" date="2020-08" db="EMBL/GenBank/DDBJ databases">
        <authorList>
            <person name="Liu C."/>
            <person name="Sun Q."/>
        </authorList>
    </citation>
    <scope>NUCLEOTIDE SEQUENCE [LARGE SCALE GENOMIC DNA]</scope>
    <source>
        <strain evidence="3 4">NSJ-29</strain>
    </source>
</reference>
<dbReference type="PANTHER" id="PTHR43708:SF8">
    <property type="entry name" value="OXIDOREDUCTASE"/>
    <property type="match status" value="1"/>
</dbReference>
<dbReference type="Pfam" id="PF22725">
    <property type="entry name" value="GFO_IDH_MocA_C3"/>
    <property type="match status" value="1"/>
</dbReference>
<dbReference type="KEGG" id="whj:H9Q79_05815"/>
<organism evidence="3 4">
    <name type="scientific">Wansuia hejianensis</name>
    <dbReference type="NCBI Taxonomy" id="2763667"/>
    <lineage>
        <taxon>Bacteria</taxon>
        <taxon>Bacillati</taxon>
        <taxon>Bacillota</taxon>
        <taxon>Clostridia</taxon>
        <taxon>Lachnospirales</taxon>
        <taxon>Lachnospiraceae</taxon>
        <taxon>Wansuia</taxon>
    </lineage>
</organism>
<dbReference type="PANTHER" id="PTHR43708">
    <property type="entry name" value="CONSERVED EXPRESSED OXIDOREDUCTASE (EUROFUNG)"/>
    <property type="match status" value="1"/>
</dbReference>
<dbReference type="InterPro" id="IPR036291">
    <property type="entry name" value="NAD(P)-bd_dom_sf"/>
</dbReference>
<evidence type="ECO:0000313" key="3">
    <source>
        <dbReference type="EMBL" id="QNM09803.1"/>
    </source>
</evidence>
<dbReference type="EMBL" id="CP060635">
    <property type="protein sequence ID" value="QNM09803.1"/>
    <property type="molecule type" value="Genomic_DNA"/>
</dbReference>
<dbReference type="RefSeq" id="WP_118643911.1">
    <property type="nucleotide sequence ID" value="NZ_CP060635.1"/>
</dbReference>
<name>A0A7G9GG71_9FIRM</name>
<accession>A0A7G9GG71</accession>
<dbReference type="InterPro" id="IPR000683">
    <property type="entry name" value="Gfo/Idh/MocA-like_OxRdtase_N"/>
</dbReference>
<sequence length="347" mass="38087">MEKLRWGVIGAGGIADRRTIPGMMEAYNAELVAVMEINMEFAEKLRAKYNAKRAYDSAEALLKDPEVDAVYIASPVVLHAQQAMAAADAGKHILIEKPLAMTSAEGEKVVAYCESKGVKIAAGFMMRFGAYVQEMKKDIQAGKIGDVVSSYSQFTCWYPDMPGNWRQQKKQGGGGALMDMGVHCIDLVQYITGSKVKQVTAMHDTLTFQYEVEDSSIVLMRLENGAQCVVQSNFNIPDDAAKWRLEFFGTRGRMMGDSIIGQVDGGTVDALFLGDVGGYDATQDTKDTRGEELEVTFGNAYTREIESFSDSILNGKPLEVPASDAVYVQKVIEAAYQSNDEKRTIDL</sequence>
<feature type="domain" description="GFO/IDH/MocA-like oxidoreductase" evidence="2">
    <location>
        <begin position="132"/>
        <end position="254"/>
    </location>
</feature>
<dbReference type="Proteomes" id="UP000515860">
    <property type="component" value="Chromosome"/>
</dbReference>
<dbReference type="SUPFAM" id="SSF51735">
    <property type="entry name" value="NAD(P)-binding Rossmann-fold domains"/>
    <property type="match status" value="1"/>
</dbReference>
<feature type="domain" description="Gfo/Idh/MocA-like oxidoreductase N-terminal" evidence="1">
    <location>
        <begin position="4"/>
        <end position="124"/>
    </location>
</feature>
<evidence type="ECO:0000259" key="2">
    <source>
        <dbReference type="Pfam" id="PF22725"/>
    </source>
</evidence>
<dbReference type="SUPFAM" id="SSF55347">
    <property type="entry name" value="Glyceraldehyde-3-phosphate dehydrogenase-like, C-terminal domain"/>
    <property type="match status" value="1"/>
</dbReference>